<dbReference type="Proteomes" id="UP001162881">
    <property type="component" value="Unassembled WGS sequence"/>
</dbReference>
<comment type="caution">
    <text evidence="1">The sequence shown here is derived from an EMBL/GenBank/DDBJ whole genome shotgun (WGS) entry which is preliminary data.</text>
</comment>
<dbReference type="EMBL" id="JALHLF010000223">
    <property type="protein sequence ID" value="MCJ2185112.1"/>
    <property type="molecule type" value="Genomic_DNA"/>
</dbReference>
<organism evidence="1 2">
    <name type="scientific">Novosphingobium organovorum</name>
    <dbReference type="NCBI Taxonomy" id="2930092"/>
    <lineage>
        <taxon>Bacteria</taxon>
        <taxon>Pseudomonadati</taxon>
        <taxon>Pseudomonadota</taxon>
        <taxon>Alphaproteobacteria</taxon>
        <taxon>Sphingomonadales</taxon>
        <taxon>Sphingomonadaceae</taxon>
        <taxon>Novosphingobium</taxon>
    </lineage>
</organism>
<gene>
    <name evidence="1" type="ORF">MTR62_20830</name>
</gene>
<accession>A0ABT0BJ79</accession>
<name>A0ABT0BJ79_9SPHN</name>
<keyword evidence="2" id="KW-1185">Reference proteome</keyword>
<proteinExistence type="predicted"/>
<sequence length="209" mass="22665">MVRSFLGRVLDGLHRTGTLPAAGIKTYFKALEEQQRGLAGAALNYIAEGEASSVLAACQTPAVRQAWRQRARTWPPGDQEGLFTRLEAWRIDQMQRLGDVLAALEPLTHDWGMFGTRASPDALRHVVTLWLGRDRKDQPVATLVALSADSPDPVATALDILFCRDAQNYGAHDSVSRFAGVADWLATEHEPVTRAAPALGADLRAALAA</sequence>
<dbReference type="RefSeq" id="WP_244024559.1">
    <property type="nucleotide sequence ID" value="NZ_JALHLF010000223.1"/>
</dbReference>
<feature type="non-terminal residue" evidence="1">
    <location>
        <position position="209"/>
    </location>
</feature>
<evidence type="ECO:0000313" key="1">
    <source>
        <dbReference type="EMBL" id="MCJ2185112.1"/>
    </source>
</evidence>
<evidence type="ECO:0000313" key="2">
    <source>
        <dbReference type="Proteomes" id="UP001162881"/>
    </source>
</evidence>
<reference evidence="1" key="1">
    <citation type="submission" date="2022-03" db="EMBL/GenBank/DDBJ databases">
        <title>Identification of a novel bacterium isolated from mangrove sediments.</title>
        <authorList>
            <person name="Pan X."/>
        </authorList>
    </citation>
    <scope>NUCLEOTIDE SEQUENCE</scope>
    <source>
        <strain evidence="1">B1949</strain>
    </source>
</reference>
<protein>
    <submittedName>
        <fullName evidence="1">Uncharacterized protein</fullName>
    </submittedName>
</protein>